<protein>
    <submittedName>
        <fullName evidence="1">Uncharacterized protein</fullName>
    </submittedName>
</protein>
<dbReference type="EMBL" id="CAKOFQ010007341">
    <property type="protein sequence ID" value="CAH1998818.1"/>
    <property type="molecule type" value="Genomic_DNA"/>
</dbReference>
<gene>
    <name evidence="1" type="ORF">ACAOBT_LOCUS24599</name>
</gene>
<sequence>MFLNVQDRTMDVCLHRNTWGDYCRPVVANLFSVVSYFDNSGINSELPIYSYKQCKPT</sequence>
<proteinExistence type="predicted"/>
<dbReference type="AlphaFoldDB" id="A0A9P0LS24"/>
<organism evidence="1 2">
    <name type="scientific">Acanthoscelides obtectus</name>
    <name type="common">Bean weevil</name>
    <name type="synonym">Bruchus obtectus</name>
    <dbReference type="NCBI Taxonomy" id="200917"/>
    <lineage>
        <taxon>Eukaryota</taxon>
        <taxon>Metazoa</taxon>
        <taxon>Ecdysozoa</taxon>
        <taxon>Arthropoda</taxon>
        <taxon>Hexapoda</taxon>
        <taxon>Insecta</taxon>
        <taxon>Pterygota</taxon>
        <taxon>Neoptera</taxon>
        <taxon>Endopterygota</taxon>
        <taxon>Coleoptera</taxon>
        <taxon>Polyphaga</taxon>
        <taxon>Cucujiformia</taxon>
        <taxon>Chrysomeloidea</taxon>
        <taxon>Chrysomelidae</taxon>
        <taxon>Bruchinae</taxon>
        <taxon>Bruchini</taxon>
        <taxon>Acanthoscelides</taxon>
    </lineage>
</organism>
<evidence type="ECO:0000313" key="1">
    <source>
        <dbReference type="EMBL" id="CAH1998818.1"/>
    </source>
</evidence>
<dbReference type="OrthoDB" id="6418713at2759"/>
<keyword evidence="2" id="KW-1185">Reference proteome</keyword>
<name>A0A9P0LS24_ACAOB</name>
<evidence type="ECO:0000313" key="2">
    <source>
        <dbReference type="Proteomes" id="UP001152888"/>
    </source>
</evidence>
<comment type="caution">
    <text evidence="1">The sequence shown here is derived from an EMBL/GenBank/DDBJ whole genome shotgun (WGS) entry which is preliminary data.</text>
</comment>
<dbReference type="Proteomes" id="UP001152888">
    <property type="component" value="Unassembled WGS sequence"/>
</dbReference>
<accession>A0A9P0LS24</accession>
<reference evidence="1" key="1">
    <citation type="submission" date="2022-03" db="EMBL/GenBank/DDBJ databases">
        <authorList>
            <person name="Sayadi A."/>
        </authorList>
    </citation>
    <scope>NUCLEOTIDE SEQUENCE</scope>
</reference>